<feature type="domain" description="Tubby C-terminal" evidence="1">
    <location>
        <begin position="5"/>
        <end position="172"/>
    </location>
</feature>
<name>A0A553ZWD0_9BACI</name>
<evidence type="ECO:0000313" key="2">
    <source>
        <dbReference type="EMBL" id="TSB45733.1"/>
    </source>
</evidence>
<dbReference type="RefSeq" id="WP_143849531.1">
    <property type="nucleotide sequence ID" value="NZ_VLXZ01000009.1"/>
</dbReference>
<sequence>MNNHYSFTLPKLRRSIKPIQIRDSSNSDIGRLQLYYKTKVDELFDRHLSLIDKSNYQCILAGQKDIIELRAKSVRKTLFKQRWTIHKDNNKKLGTLINESKIKLHPKYSYVTENQTFTIISDLGSKTIEMTNEAGEQVVTSSYDGAIFLGDAQLIIHKQDLLILEEILLITFISVKPMD</sequence>
<gene>
    <name evidence="2" type="ORF">FN960_14695</name>
</gene>
<dbReference type="EMBL" id="VLXZ01000009">
    <property type="protein sequence ID" value="TSB45733.1"/>
    <property type="molecule type" value="Genomic_DNA"/>
</dbReference>
<evidence type="ECO:0000313" key="3">
    <source>
        <dbReference type="Proteomes" id="UP000318521"/>
    </source>
</evidence>
<evidence type="ECO:0000259" key="1">
    <source>
        <dbReference type="Pfam" id="PF23728"/>
    </source>
</evidence>
<dbReference type="Proteomes" id="UP000318521">
    <property type="component" value="Unassembled WGS sequence"/>
</dbReference>
<keyword evidence="3" id="KW-1185">Reference proteome</keyword>
<dbReference type="AlphaFoldDB" id="A0A553ZWD0"/>
<dbReference type="Pfam" id="PF23728">
    <property type="entry name" value="Tubby_C_like"/>
    <property type="match status" value="1"/>
</dbReference>
<dbReference type="InterPro" id="IPR056944">
    <property type="entry name" value="Tubby_C-like"/>
</dbReference>
<protein>
    <recommendedName>
        <fullName evidence="1">Tubby C-terminal domain-containing protein</fullName>
    </recommendedName>
</protein>
<accession>A0A553ZWD0</accession>
<proteinExistence type="predicted"/>
<organism evidence="2 3">
    <name type="scientific">Alkalicoccobacillus porphyridii</name>
    <dbReference type="NCBI Taxonomy" id="2597270"/>
    <lineage>
        <taxon>Bacteria</taxon>
        <taxon>Bacillati</taxon>
        <taxon>Bacillota</taxon>
        <taxon>Bacilli</taxon>
        <taxon>Bacillales</taxon>
        <taxon>Bacillaceae</taxon>
        <taxon>Alkalicoccobacillus</taxon>
    </lineage>
</organism>
<reference evidence="2 3" key="1">
    <citation type="submission" date="2019-07" db="EMBL/GenBank/DDBJ databases">
        <authorList>
            <person name="Park Y.J."/>
            <person name="Jeong S.E."/>
            <person name="Jung H.S."/>
        </authorList>
    </citation>
    <scope>NUCLEOTIDE SEQUENCE [LARGE SCALE GENOMIC DNA]</scope>
    <source>
        <strain evidence="3">P16(2019)</strain>
    </source>
</reference>
<comment type="caution">
    <text evidence="2">The sequence shown here is derived from an EMBL/GenBank/DDBJ whole genome shotgun (WGS) entry which is preliminary data.</text>
</comment>